<name>A0A6C0LH96_9ZZZZ</name>
<accession>A0A6C0LH96</accession>
<evidence type="ECO:0000313" key="1">
    <source>
        <dbReference type="EMBL" id="QHU29061.1"/>
    </source>
</evidence>
<sequence length="230" mass="27579">MITEELHKTKCRMQYKLCQKIIDEYIVKYTALKHILSNIEYNQNNKKIKKHFPVNCFHTFDEYVNKYAKCKNVSFSLLIGDIDLQKKMILETVDRRYNMIKVFSNNLKEAINKNYRLKDYYGIEVIDLMTFKDVILDFMSIDSIKLNYPEFFGKDGRCMFEYVYSIKTENIHHFIDVTDMQLCDRILICGDQTKYNIMFESSKSNTYNNITKDKISEYVNETFNHKILKL</sequence>
<proteinExistence type="predicted"/>
<dbReference type="AlphaFoldDB" id="A0A6C0LH96"/>
<dbReference type="EMBL" id="MN740480">
    <property type="protein sequence ID" value="QHU29061.1"/>
    <property type="molecule type" value="Genomic_DNA"/>
</dbReference>
<organism evidence="1">
    <name type="scientific">viral metagenome</name>
    <dbReference type="NCBI Taxonomy" id="1070528"/>
    <lineage>
        <taxon>unclassified sequences</taxon>
        <taxon>metagenomes</taxon>
        <taxon>organismal metagenomes</taxon>
    </lineage>
</organism>
<protein>
    <submittedName>
        <fullName evidence="1">Uncharacterized protein</fullName>
    </submittedName>
</protein>
<reference evidence="1" key="1">
    <citation type="journal article" date="2020" name="Nature">
        <title>Giant virus diversity and host interactions through global metagenomics.</title>
        <authorList>
            <person name="Schulz F."/>
            <person name="Roux S."/>
            <person name="Paez-Espino D."/>
            <person name="Jungbluth S."/>
            <person name="Walsh D.A."/>
            <person name="Denef V.J."/>
            <person name="McMahon K.D."/>
            <person name="Konstantinidis K.T."/>
            <person name="Eloe-Fadrosh E.A."/>
            <person name="Kyrpides N.C."/>
            <person name="Woyke T."/>
        </authorList>
    </citation>
    <scope>NUCLEOTIDE SEQUENCE</scope>
    <source>
        <strain evidence="1">GVMAG-M-3300027804-47</strain>
    </source>
</reference>